<dbReference type="AlphaFoldDB" id="A0A8A0RQL3"/>
<dbReference type="Proteomes" id="UP000662904">
    <property type="component" value="Chromosome"/>
</dbReference>
<dbReference type="EMBL" id="CP059066">
    <property type="protein sequence ID" value="QSQ10553.1"/>
    <property type="molecule type" value="Genomic_DNA"/>
</dbReference>
<sequence length="102" mass="11809">MIDFIGKITQFSIVSSVETVLAAGRIKHYRINIEVENAGLYKEIERLWNFGTVRITRNMIAAEYIVTPEEILKFYCRLKKLASGINKKNPKTLDIQKKTVYN</sequence>
<proteinExistence type="predicted"/>
<reference evidence="1" key="1">
    <citation type="submission" date="2020-07" db="EMBL/GenBank/DDBJ databases">
        <title>Koleobacter methoxysyntrophicus gen. nov., sp. nov., a novel anaerobic bacterium isolated from deep subsurface oil field and proposal of Koleobacterales ord. nov. in the phylum Firmicutes.</title>
        <authorList>
            <person name="Sakamoto S."/>
            <person name="Tamaki H."/>
        </authorList>
    </citation>
    <scope>NUCLEOTIDE SEQUENCE</scope>
    <source>
        <strain evidence="1">NRmbB1</strain>
    </source>
</reference>
<dbReference type="KEGG" id="kme:H0A61_02963"/>
<protein>
    <submittedName>
        <fullName evidence="1">Uncharacterized protein</fullName>
    </submittedName>
</protein>
<gene>
    <name evidence="1" type="ORF">H0A61_02963</name>
</gene>
<dbReference type="RefSeq" id="WP_206707863.1">
    <property type="nucleotide sequence ID" value="NZ_CP059066.1"/>
</dbReference>
<organism evidence="1 2">
    <name type="scientific">Koleobacter methoxysyntrophicus</name>
    <dbReference type="NCBI Taxonomy" id="2751313"/>
    <lineage>
        <taxon>Bacteria</taxon>
        <taxon>Bacillati</taxon>
        <taxon>Bacillota</taxon>
        <taxon>Clostridia</taxon>
        <taxon>Koleobacterales</taxon>
        <taxon>Koleobacteraceae</taxon>
        <taxon>Koleobacter</taxon>
    </lineage>
</organism>
<name>A0A8A0RQL3_9FIRM</name>
<evidence type="ECO:0000313" key="2">
    <source>
        <dbReference type="Proteomes" id="UP000662904"/>
    </source>
</evidence>
<evidence type="ECO:0000313" key="1">
    <source>
        <dbReference type="EMBL" id="QSQ10553.1"/>
    </source>
</evidence>
<keyword evidence="2" id="KW-1185">Reference proteome</keyword>
<accession>A0A8A0RQL3</accession>